<proteinExistence type="predicted"/>
<feature type="compositionally biased region" description="Basic and acidic residues" evidence="1">
    <location>
        <begin position="91"/>
        <end position="102"/>
    </location>
</feature>
<dbReference type="Proteomes" id="UP000281406">
    <property type="component" value="Unassembled WGS sequence"/>
</dbReference>
<dbReference type="AlphaFoldDB" id="A0A3N0XVZ0"/>
<reference evidence="2 3" key="1">
    <citation type="submission" date="2018-10" db="EMBL/GenBank/DDBJ databases">
        <title>Genome assembly for a Yunnan-Guizhou Plateau 3E fish, Anabarilius grahami (Regan), and its evolutionary and genetic applications.</title>
        <authorList>
            <person name="Jiang W."/>
        </authorList>
    </citation>
    <scope>NUCLEOTIDE SEQUENCE [LARGE SCALE GENOMIC DNA]</scope>
    <source>
        <strain evidence="2">AG-KIZ</strain>
        <tissue evidence="2">Muscle</tissue>
    </source>
</reference>
<organism evidence="2 3">
    <name type="scientific">Anabarilius grahami</name>
    <name type="common">Kanglang fish</name>
    <name type="synonym">Barilius grahami</name>
    <dbReference type="NCBI Taxonomy" id="495550"/>
    <lineage>
        <taxon>Eukaryota</taxon>
        <taxon>Metazoa</taxon>
        <taxon>Chordata</taxon>
        <taxon>Craniata</taxon>
        <taxon>Vertebrata</taxon>
        <taxon>Euteleostomi</taxon>
        <taxon>Actinopterygii</taxon>
        <taxon>Neopterygii</taxon>
        <taxon>Teleostei</taxon>
        <taxon>Ostariophysi</taxon>
        <taxon>Cypriniformes</taxon>
        <taxon>Xenocyprididae</taxon>
        <taxon>Xenocypridinae</taxon>
        <taxon>Xenocypridinae incertae sedis</taxon>
        <taxon>Anabarilius</taxon>
    </lineage>
</organism>
<evidence type="ECO:0000256" key="1">
    <source>
        <dbReference type="SAM" id="MobiDB-lite"/>
    </source>
</evidence>
<sequence length="126" mass="13895">MMIGKDCDPLSLSPLVGCKPAIVVAAQIINHLRHPCQFKTQAGYEKREKQGQQNPHNVTRQNDVPFIAVVHVILPSVCSLVTTPQTSSDAEISHKAHWRDSTNDSGEAEWEELSCCMTALSQSRLS</sequence>
<evidence type="ECO:0000313" key="3">
    <source>
        <dbReference type="Proteomes" id="UP000281406"/>
    </source>
</evidence>
<evidence type="ECO:0000313" key="2">
    <source>
        <dbReference type="EMBL" id="ROJ78880.1"/>
    </source>
</evidence>
<comment type="caution">
    <text evidence="2">The sequence shown here is derived from an EMBL/GenBank/DDBJ whole genome shotgun (WGS) entry which is preliminary data.</text>
</comment>
<feature type="region of interest" description="Disordered" evidence="1">
    <location>
        <begin position="87"/>
        <end position="106"/>
    </location>
</feature>
<accession>A0A3N0XVZ0</accession>
<dbReference type="EMBL" id="RJVU01059333">
    <property type="protein sequence ID" value="ROJ78880.1"/>
    <property type="molecule type" value="Genomic_DNA"/>
</dbReference>
<gene>
    <name evidence="2" type="ORF">DPX16_15405</name>
</gene>
<keyword evidence="3" id="KW-1185">Reference proteome</keyword>
<protein>
    <submittedName>
        <fullName evidence="2">Uncharacterized protein</fullName>
    </submittedName>
</protein>
<name>A0A3N0XVZ0_ANAGA</name>